<name>A0A7X1PH10_9PSED</name>
<reference evidence="1 2" key="1">
    <citation type="submission" date="2019-10" db="EMBL/GenBank/DDBJ databases">
        <title>Pseudomonas dajingensis sp. nov., isolated from the profound head ulcers of farmed Murray cod (Maccullochella peelii peelii).</title>
        <authorList>
            <person name="Liu Y."/>
        </authorList>
    </citation>
    <scope>NUCLEOTIDE SEQUENCE [LARGE SCALE GENOMIC DNA]</scope>
    <source>
        <strain evidence="1 2">MC042</strain>
    </source>
</reference>
<dbReference type="SUPFAM" id="SSF53448">
    <property type="entry name" value="Nucleotide-diphospho-sugar transferases"/>
    <property type="match status" value="1"/>
</dbReference>
<dbReference type="InterPro" id="IPR029044">
    <property type="entry name" value="Nucleotide-diphossugar_trans"/>
</dbReference>
<evidence type="ECO:0000313" key="1">
    <source>
        <dbReference type="EMBL" id="MQA51742.1"/>
    </source>
</evidence>
<gene>
    <name evidence="1" type="ORF">GDH07_00240</name>
</gene>
<dbReference type="Gene3D" id="3.90.550.10">
    <property type="entry name" value="Spore Coat Polysaccharide Biosynthesis Protein SpsA, Chain A"/>
    <property type="match status" value="1"/>
</dbReference>
<organism evidence="1 2">
    <name type="scientific">Pseudomonas piscis</name>
    <dbReference type="NCBI Taxonomy" id="2614538"/>
    <lineage>
        <taxon>Bacteria</taxon>
        <taxon>Pseudomonadati</taxon>
        <taxon>Pseudomonadota</taxon>
        <taxon>Gammaproteobacteria</taxon>
        <taxon>Pseudomonadales</taxon>
        <taxon>Pseudomonadaceae</taxon>
        <taxon>Pseudomonas</taxon>
    </lineage>
</organism>
<protein>
    <recommendedName>
        <fullName evidence="3">Glycosyltransferase 2-like domain-containing protein</fullName>
    </recommendedName>
</protein>
<sequence>METRLPITKNASIPESKPAISETLLISLLLPTRGRPELVKRLFKSIIDTAEAPNLIEVILYVDDDDVESHHLDGGSLHTRCIIGPRQSMGTYNTQCYRASKGQIIVLVNDDMVMRTTGWDRELRTMHDRFADRIYLGYCNDLLKKGGLATFPILSRKTCDLLVDPYPAAYAGAFIDVHLFDIFKRLQHQGFDRFIYLNDVVFEHLHYRTGKATYDETYKTRGRFQDDSVFIQLSNSRRDSAKRLLNALQGRPQEPVSTTSAVDEPRLPGRSSLFFYFKRTFLDFGLPLRWRTYLWVWFTLRHSAAHGLLRFVVRNGGNTKSSS</sequence>
<evidence type="ECO:0000313" key="2">
    <source>
        <dbReference type="Proteomes" id="UP000486534"/>
    </source>
</evidence>
<comment type="caution">
    <text evidence="1">The sequence shown here is derived from an EMBL/GenBank/DDBJ whole genome shotgun (WGS) entry which is preliminary data.</text>
</comment>
<dbReference type="Proteomes" id="UP000486534">
    <property type="component" value="Unassembled WGS sequence"/>
</dbReference>
<accession>A0A7X1PH10</accession>
<dbReference type="EMBL" id="WHUV01000001">
    <property type="protein sequence ID" value="MQA51742.1"/>
    <property type="molecule type" value="Genomic_DNA"/>
</dbReference>
<dbReference type="RefSeq" id="WP_152896441.1">
    <property type="nucleotide sequence ID" value="NZ_CP191492.1"/>
</dbReference>
<evidence type="ECO:0008006" key="3">
    <source>
        <dbReference type="Google" id="ProtNLM"/>
    </source>
</evidence>
<proteinExistence type="predicted"/>
<dbReference type="AlphaFoldDB" id="A0A7X1PH10"/>